<dbReference type="AlphaFoldDB" id="A0A4R1BKW9"/>
<dbReference type="EMBL" id="SJZB01000013">
    <property type="protein sequence ID" value="TCJ17994.1"/>
    <property type="molecule type" value="Genomic_DNA"/>
</dbReference>
<protein>
    <submittedName>
        <fullName evidence="1">ATPase</fullName>
    </submittedName>
</protein>
<comment type="caution">
    <text evidence="1">The sequence shown here is derived from an EMBL/GenBank/DDBJ whole genome shotgun (WGS) entry which is preliminary data.</text>
</comment>
<gene>
    <name evidence="1" type="ORF">EZJ19_03560</name>
</gene>
<keyword evidence="2" id="KW-1185">Reference proteome</keyword>
<dbReference type="OrthoDB" id="5771387at2"/>
<dbReference type="Gene3D" id="1.20.5.2950">
    <property type="match status" value="1"/>
</dbReference>
<organism evidence="1 2">
    <name type="scientific">Parasulfuritortus cantonensis</name>
    <dbReference type="NCBI Taxonomy" id="2528202"/>
    <lineage>
        <taxon>Bacteria</taxon>
        <taxon>Pseudomonadati</taxon>
        <taxon>Pseudomonadota</taxon>
        <taxon>Betaproteobacteria</taxon>
        <taxon>Nitrosomonadales</taxon>
        <taxon>Thiobacillaceae</taxon>
        <taxon>Parasulfuritortus</taxon>
    </lineage>
</organism>
<evidence type="ECO:0000313" key="1">
    <source>
        <dbReference type="EMBL" id="TCJ17994.1"/>
    </source>
</evidence>
<reference evidence="1 2" key="1">
    <citation type="submission" date="2019-03" db="EMBL/GenBank/DDBJ databases">
        <title>Genome sequence of Thiobacillaceae bacterium LSR1, a sulfur-oxidizing bacterium isolated from freshwater sediment.</title>
        <authorList>
            <person name="Li S."/>
        </authorList>
    </citation>
    <scope>NUCLEOTIDE SEQUENCE [LARGE SCALE GENOMIC DNA]</scope>
    <source>
        <strain evidence="1 2">LSR1</strain>
    </source>
</reference>
<sequence length="105" mass="11749">MEDVLKRLLDTETRAEAIITAAEAERKRLIDAAMEEARGNEARFQAETAGRRQPIMQEAEDRAGQLVADLTRKFEARQRALREQADRNETEAIAAALATLLDPEA</sequence>
<dbReference type="Proteomes" id="UP000295443">
    <property type="component" value="Unassembled WGS sequence"/>
</dbReference>
<dbReference type="RefSeq" id="WP_131444913.1">
    <property type="nucleotide sequence ID" value="NZ_SJZB01000013.1"/>
</dbReference>
<accession>A0A4R1BKW9</accession>
<proteinExistence type="predicted"/>
<evidence type="ECO:0000313" key="2">
    <source>
        <dbReference type="Proteomes" id="UP000295443"/>
    </source>
</evidence>
<name>A0A4R1BKW9_9PROT</name>